<organism evidence="1 2">
    <name type="scientific">Melastoma candidum</name>
    <dbReference type="NCBI Taxonomy" id="119954"/>
    <lineage>
        <taxon>Eukaryota</taxon>
        <taxon>Viridiplantae</taxon>
        <taxon>Streptophyta</taxon>
        <taxon>Embryophyta</taxon>
        <taxon>Tracheophyta</taxon>
        <taxon>Spermatophyta</taxon>
        <taxon>Magnoliopsida</taxon>
        <taxon>eudicotyledons</taxon>
        <taxon>Gunneridae</taxon>
        <taxon>Pentapetalae</taxon>
        <taxon>rosids</taxon>
        <taxon>malvids</taxon>
        <taxon>Myrtales</taxon>
        <taxon>Melastomataceae</taxon>
        <taxon>Melastomatoideae</taxon>
        <taxon>Melastomateae</taxon>
        <taxon>Melastoma</taxon>
    </lineage>
</organism>
<comment type="caution">
    <text evidence="1">The sequence shown here is derived from an EMBL/GenBank/DDBJ whole genome shotgun (WGS) entry which is preliminary data.</text>
</comment>
<keyword evidence="2" id="KW-1185">Reference proteome</keyword>
<evidence type="ECO:0000313" key="1">
    <source>
        <dbReference type="EMBL" id="KAI4375258.1"/>
    </source>
</evidence>
<accession>A0ACB9RCU5</accession>
<dbReference type="Proteomes" id="UP001057402">
    <property type="component" value="Chromosome 4"/>
</dbReference>
<gene>
    <name evidence="1" type="ORF">MLD38_013150</name>
</gene>
<evidence type="ECO:0000313" key="2">
    <source>
        <dbReference type="Proteomes" id="UP001057402"/>
    </source>
</evidence>
<name>A0ACB9RCU5_9MYRT</name>
<protein>
    <submittedName>
        <fullName evidence="1">Uncharacterized protein</fullName>
    </submittedName>
</protein>
<dbReference type="EMBL" id="CM042883">
    <property type="protein sequence ID" value="KAI4375258.1"/>
    <property type="molecule type" value="Genomic_DNA"/>
</dbReference>
<proteinExistence type="predicted"/>
<reference evidence="2" key="1">
    <citation type="journal article" date="2023" name="Front. Plant Sci.">
        <title>Chromosomal-level genome assembly of Melastoma candidum provides insights into trichome evolution.</title>
        <authorList>
            <person name="Zhong Y."/>
            <person name="Wu W."/>
            <person name="Sun C."/>
            <person name="Zou P."/>
            <person name="Liu Y."/>
            <person name="Dai S."/>
            <person name="Zhou R."/>
        </authorList>
    </citation>
    <scope>NUCLEOTIDE SEQUENCE [LARGE SCALE GENOMIC DNA]</scope>
</reference>
<sequence length="408" mass="43848">MPSPRSDWDAEAFSSSSRSSISWIDSEGMASGDDLDLLWSGVDVDVDVEVSVSEANGGSAGSGAFGDESEWEDEELAEAGFGCEESLEIGVDLVGDDGNEVDGATEGGGSDLNLDPVEEVVLGGVQVEADWADEGVVSGSFGDFVEERCDLEESLEIDRGLGGSRRAERDHPAELIDFEENLDVGGNYVARTSDVVNNSDMDGDFDLADSFGISGDGMEEGHTSEETSDFDDYFQSESEVDIDLDHYSTEEAFRALVDSVRGDSHDSVIRGDYVVFGDLDNEGSVEQIFDQIMRTDIRRRGTAGSAAAKDVVERLPVMEVKEGMFKGSDGDGACAVCKNNVQVGERVKRLPCLHYFHEECIVPWLKIRNTCPLCRHELPTADVGGEATRRRTVDSGGGDGGSSPNQLL</sequence>